<dbReference type="GeneID" id="41594687"/>
<dbReference type="RefSeq" id="WP_103287408.1">
    <property type="nucleotide sequence ID" value="NZ_LT981265.1"/>
</dbReference>
<dbReference type="InterPro" id="IPR002559">
    <property type="entry name" value="Transposase_11"/>
</dbReference>
<dbReference type="Pfam" id="PF01609">
    <property type="entry name" value="DDE_Tnp_1"/>
    <property type="match status" value="1"/>
</dbReference>
<dbReference type="AlphaFoldDB" id="A0A2K5AQ68"/>
<dbReference type="Proteomes" id="UP000236248">
    <property type="component" value="Chromosome NCAV"/>
</dbReference>
<dbReference type="InterPro" id="IPR053172">
    <property type="entry name" value="Tn903_transposase"/>
</dbReference>
<proteinExistence type="predicted"/>
<dbReference type="NCBIfam" id="NF033579">
    <property type="entry name" value="transpos_IS5_2"/>
    <property type="match status" value="1"/>
</dbReference>
<keyword evidence="3" id="KW-1185">Reference proteome</keyword>
<dbReference type="GO" id="GO:0003677">
    <property type="term" value="F:DNA binding"/>
    <property type="evidence" value="ECO:0007669"/>
    <property type="project" value="InterPro"/>
</dbReference>
<dbReference type="EMBL" id="LT981265">
    <property type="protein sequence ID" value="SPC33796.1"/>
    <property type="molecule type" value="Genomic_DNA"/>
</dbReference>
<evidence type="ECO:0000313" key="2">
    <source>
        <dbReference type="EMBL" id="SPC33796.1"/>
    </source>
</evidence>
<dbReference type="GO" id="GO:0006313">
    <property type="term" value="P:DNA transposition"/>
    <property type="evidence" value="ECO:0007669"/>
    <property type="project" value="InterPro"/>
</dbReference>
<dbReference type="KEGG" id="ncv:NCAV_0603"/>
<dbReference type="PANTHER" id="PTHR34631">
    <property type="match status" value="1"/>
</dbReference>
<dbReference type="InterPro" id="IPR053520">
    <property type="entry name" value="Transposase_Tn903"/>
</dbReference>
<gene>
    <name evidence="2" type="ORF">NCAV_0603</name>
</gene>
<accession>A0A2K5AQ68</accession>
<name>A0A2K5AQ68_9ARCH</name>
<dbReference type="GO" id="GO:0004803">
    <property type="term" value="F:transposase activity"/>
    <property type="evidence" value="ECO:0007669"/>
    <property type="project" value="InterPro"/>
</dbReference>
<organism evidence="2 3">
    <name type="scientific">Candidatus Nitrosocaldus cavascurensis</name>
    <dbReference type="NCBI Taxonomy" id="2058097"/>
    <lineage>
        <taxon>Archaea</taxon>
        <taxon>Nitrososphaerota</taxon>
        <taxon>Nitrososphaeria</taxon>
        <taxon>Candidatus Nitrosocaldales</taxon>
        <taxon>Candidatus Nitrosocaldaceae</taxon>
        <taxon>Candidatus Nitrosocaldus</taxon>
    </lineage>
</organism>
<reference evidence="3" key="1">
    <citation type="submission" date="2018-01" db="EMBL/GenBank/DDBJ databases">
        <authorList>
            <person name="Kerou L M."/>
        </authorList>
    </citation>
    <scope>NUCLEOTIDE SEQUENCE [LARGE SCALE GENOMIC DNA]</scope>
    <source>
        <strain evidence="3">SCU2</strain>
    </source>
</reference>
<protein>
    <submittedName>
        <fullName evidence="2">Transposase</fullName>
    </submittedName>
</protein>
<evidence type="ECO:0000313" key="3">
    <source>
        <dbReference type="Proteomes" id="UP000236248"/>
    </source>
</evidence>
<feature type="domain" description="Transposase IS4-like" evidence="1">
    <location>
        <begin position="43"/>
        <end position="220"/>
    </location>
</feature>
<evidence type="ECO:0000259" key="1">
    <source>
        <dbReference type="Pfam" id="PF01609"/>
    </source>
</evidence>
<sequence>MEDKLPFSIPDYTTIYRRVMALNIQIDDGKSIGIGNNNNEDGGDIIIAVDDTGIKVANRGEWLRHRWKVRRGYIKIHVAVDIKSKRILALDVTTEEVHTTRRLRKLVSSVLKHNKVKRVLADGAYDSKDNFKFLADNARTAIRVRRNSVIDGYYDHPRQYTVLEQHDYERWKSNVQYGYRWIAVESVFSSLKRMFSEHVMAKKYMNMVKELTLKVSLYNLFLNITSK</sequence>
<dbReference type="PANTHER" id="PTHR34631:SF3">
    <property type="entry name" value="ISSOD12 TRANSPOSASE TNPA_ISSOD12"/>
    <property type="match status" value="1"/>
</dbReference>